<dbReference type="Proteomes" id="UP001501509">
    <property type="component" value="Unassembled WGS sequence"/>
</dbReference>
<dbReference type="Gene3D" id="3.40.50.150">
    <property type="entry name" value="Vaccinia Virus protein VP39"/>
    <property type="match status" value="1"/>
</dbReference>
<dbReference type="SUPFAM" id="SSF53335">
    <property type="entry name" value="S-adenosyl-L-methionine-dependent methyltransferases"/>
    <property type="match status" value="1"/>
</dbReference>
<dbReference type="InterPro" id="IPR029063">
    <property type="entry name" value="SAM-dependent_MTases_sf"/>
</dbReference>
<accession>A0ABP6CDC7</accession>
<dbReference type="Gene3D" id="1.10.10.10">
    <property type="entry name" value="Winged helix-like DNA-binding domain superfamily/Winged helix DNA-binding domain"/>
    <property type="match status" value="1"/>
</dbReference>
<sequence>MAESDEGSAARGPRWKESDAYEIAWRDVRPAVDLISAPQVLTVIRELTAGPKSHDELLRSTDVEPISALQQLTDAGVVEQEQPGVDDTTVRYRLTRYGREVLIPLTDLGHWQERGRLERERRQAQGLGVDVQTPTVARIWDAMLGGKDNYAVDRAAVERLLEIEPYAARFAQENRKFLALIVGRLIEAGVRQFIDIGTGLPTMDNVHQIAHRLAPETRVVYVDNDPAVCAHARALLAPDPETVTVIQEDLRRPTAILAHPETRRMIDFTRPVGLLATGILHFIPDHDDPVRALKVLKDAVPSGSHLVITHLTDDTVRTSRPEDAQAGLAVFARSNAPLNLRSRAEIETFLEGVELIEPGLACLTEWGLDTPPEIRLKLRDVWIGAAGRKP</sequence>
<evidence type="ECO:0000313" key="1">
    <source>
        <dbReference type="EMBL" id="GAA2614864.1"/>
    </source>
</evidence>
<dbReference type="SUPFAM" id="SSF46785">
    <property type="entry name" value="Winged helix' DNA-binding domain"/>
    <property type="match status" value="1"/>
</dbReference>
<dbReference type="EMBL" id="BAAATD010000008">
    <property type="protein sequence ID" value="GAA2614864.1"/>
    <property type="molecule type" value="Genomic_DNA"/>
</dbReference>
<proteinExistence type="predicted"/>
<organism evidence="1 2">
    <name type="scientific">Actinomadura fulvescens</name>
    <dbReference type="NCBI Taxonomy" id="46160"/>
    <lineage>
        <taxon>Bacteria</taxon>
        <taxon>Bacillati</taxon>
        <taxon>Actinomycetota</taxon>
        <taxon>Actinomycetes</taxon>
        <taxon>Streptosporangiales</taxon>
        <taxon>Thermomonosporaceae</taxon>
        <taxon>Actinomadura</taxon>
    </lineage>
</organism>
<comment type="caution">
    <text evidence="1">The sequence shown here is derived from an EMBL/GenBank/DDBJ whole genome shotgun (WGS) entry which is preliminary data.</text>
</comment>
<protein>
    <recommendedName>
        <fullName evidence="3">S-adenosyl methyltransferase</fullName>
    </recommendedName>
</protein>
<evidence type="ECO:0000313" key="2">
    <source>
        <dbReference type="Proteomes" id="UP001501509"/>
    </source>
</evidence>
<dbReference type="RefSeq" id="WP_344545556.1">
    <property type="nucleotide sequence ID" value="NZ_BAAATD010000008.1"/>
</dbReference>
<reference evidence="2" key="1">
    <citation type="journal article" date="2019" name="Int. J. Syst. Evol. Microbiol.">
        <title>The Global Catalogue of Microorganisms (GCM) 10K type strain sequencing project: providing services to taxonomists for standard genome sequencing and annotation.</title>
        <authorList>
            <consortium name="The Broad Institute Genomics Platform"/>
            <consortium name="The Broad Institute Genome Sequencing Center for Infectious Disease"/>
            <person name="Wu L."/>
            <person name="Ma J."/>
        </authorList>
    </citation>
    <scope>NUCLEOTIDE SEQUENCE [LARGE SCALE GENOMIC DNA]</scope>
    <source>
        <strain evidence="2">JCM 6833</strain>
    </source>
</reference>
<dbReference type="InterPro" id="IPR006764">
    <property type="entry name" value="SAM_dep_MeTrfase_SAV2177_type"/>
</dbReference>
<gene>
    <name evidence="1" type="ORF">GCM10010411_57260</name>
</gene>
<name>A0ABP6CDC7_9ACTN</name>
<dbReference type="InterPro" id="IPR036390">
    <property type="entry name" value="WH_DNA-bd_sf"/>
</dbReference>
<evidence type="ECO:0008006" key="3">
    <source>
        <dbReference type="Google" id="ProtNLM"/>
    </source>
</evidence>
<dbReference type="InterPro" id="IPR036388">
    <property type="entry name" value="WH-like_DNA-bd_sf"/>
</dbReference>
<keyword evidence="2" id="KW-1185">Reference proteome</keyword>
<dbReference type="Pfam" id="PF04672">
    <property type="entry name" value="Methyltransf_19"/>
    <property type="match status" value="1"/>
</dbReference>